<sequence length="215" mass="25003">MKIKTRTIWISVLISFILAVGLIVGVTQTKGAWTNVVIVLLAIDFIYMTIAIQFASTRTFRYRMKPKKYPQKKYVFDPSVENKLTAMGYQQRNTPYGQSYLKVEKEHAYKVVLVKNKEKYFNQEQQNNARPSSNKALEKCRKFIGFEIFLDWDEEVLRKLPDFCIQGENVYYAAFYYDQTVLICPNHEDAKEGLAPLFNGLVGDLKMEEQSESSF</sequence>
<dbReference type="AlphaFoldDB" id="A0A9D1GRB5"/>
<reference evidence="2" key="2">
    <citation type="journal article" date="2021" name="PeerJ">
        <title>Extensive microbial diversity within the chicken gut microbiome revealed by metagenomics and culture.</title>
        <authorList>
            <person name="Gilroy R."/>
            <person name="Ravi A."/>
            <person name="Getino M."/>
            <person name="Pursley I."/>
            <person name="Horton D.L."/>
            <person name="Alikhan N.F."/>
            <person name="Baker D."/>
            <person name="Gharbi K."/>
            <person name="Hall N."/>
            <person name="Watson M."/>
            <person name="Adriaenssens E.M."/>
            <person name="Foster-Nyarko E."/>
            <person name="Jarju S."/>
            <person name="Secka A."/>
            <person name="Antonio M."/>
            <person name="Oren A."/>
            <person name="Chaudhuri R.R."/>
            <person name="La Ragione R."/>
            <person name="Hildebrand F."/>
            <person name="Pallen M.J."/>
        </authorList>
    </citation>
    <scope>NUCLEOTIDE SEQUENCE</scope>
    <source>
        <strain evidence="2">ChiW17-6978</strain>
    </source>
</reference>
<dbReference type="Proteomes" id="UP000886758">
    <property type="component" value="Unassembled WGS sequence"/>
</dbReference>
<dbReference type="EMBL" id="DVLF01000107">
    <property type="protein sequence ID" value="HIT50068.1"/>
    <property type="molecule type" value="Genomic_DNA"/>
</dbReference>
<reference evidence="2" key="1">
    <citation type="submission" date="2020-10" db="EMBL/GenBank/DDBJ databases">
        <authorList>
            <person name="Gilroy R."/>
        </authorList>
    </citation>
    <scope>NUCLEOTIDE SEQUENCE</scope>
    <source>
        <strain evidence="2">ChiW17-6978</strain>
    </source>
</reference>
<gene>
    <name evidence="2" type="ORF">IAD46_03475</name>
</gene>
<feature type="transmembrane region" description="Helical" evidence="1">
    <location>
        <begin position="32"/>
        <end position="55"/>
    </location>
</feature>
<keyword evidence="1" id="KW-0472">Membrane</keyword>
<name>A0A9D1GRB5_9MOLU</name>
<evidence type="ECO:0000313" key="3">
    <source>
        <dbReference type="Proteomes" id="UP000886758"/>
    </source>
</evidence>
<organism evidence="2 3">
    <name type="scientific">Candidatus Pelethenecus faecipullorum</name>
    <dbReference type="NCBI Taxonomy" id="2840900"/>
    <lineage>
        <taxon>Bacteria</taxon>
        <taxon>Bacillati</taxon>
        <taxon>Mycoplasmatota</taxon>
        <taxon>Mollicutes</taxon>
        <taxon>Candidatus Pelethenecus</taxon>
    </lineage>
</organism>
<feature type="transmembrane region" description="Helical" evidence="1">
    <location>
        <begin position="7"/>
        <end position="26"/>
    </location>
</feature>
<keyword evidence="1" id="KW-0812">Transmembrane</keyword>
<keyword evidence="1" id="KW-1133">Transmembrane helix</keyword>
<evidence type="ECO:0000313" key="2">
    <source>
        <dbReference type="EMBL" id="HIT50068.1"/>
    </source>
</evidence>
<accession>A0A9D1GRB5</accession>
<proteinExistence type="predicted"/>
<comment type="caution">
    <text evidence="2">The sequence shown here is derived from an EMBL/GenBank/DDBJ whole genome shotgun (WGS) entry which is preliminary data.</text>
</comment>
<evidence type="ECO:0000256" key="1">
    <source>
        <dbReference type="SAM" id="Phobius"/>
    </source>
</evidence>
<protein>
    <submittedName>
        <fullName evidence="2">Uncharacterized protein</fullName>
    </submittedName>
</protein>